<dbReference type="Gene3D" id="3.40.50.720">
    <property type="entry name" value="NAD(P)-binding Rossmann-like Domain"/>
    <property type="match status" value="1"/>
</dbReference>
<dbReference type="InterPro" id="IPR036291">
    <property type="entry name" value="NAD(P)-bd_dom_sf"/>
</dbReference>
<evidence type="ECO:0000313" key="2">
    <source>
        <dbReference type="EMBL" id="SAM05368.1"/>
    </source>
</evidence>
<proteinExistence type="predicted"/>
<name>A0A168QR61_ABSGL</name>
<protein>
    <recommendedName>
        <fullName evidence="1">NmrA-like domain-containing protein</fullName>
    </recommendedName>
</protein>
<dbReference type="OrthoDB" id="10254221at2759"/>
<dbReference type="AlphaFoldDB" id="A0A168QR61"/>
<dbReference type="OMA" id="GWASNND"/>
<dbReference type="InterPro" id="IPR051604">
    <property type="entry name" value="Ergot_Alk_Oxidoreductase"/>
</dbReference>
<organism evidence="2">
    <name type="scientific">Absidia glauca</name>
    <name type="common">Pin mould</name>
    <dbReference type="NCBI Taxonomy" id="4829"/>
    <lineage>
        <taxon>Eukaryota</taxon>
        <taxon>Fungi</taxon>
        <taxon>Fungi incertae sedis</taxon>
        <taxon>Mucoromycota</taxon>
        <taxon>Mucoromycotina</taxon>
        <taxon>Mucoromycetes</taxon>
        <taxon>Mucorales</taxon>
        <taxon>Cunninghamellaceae</taxon>
        <taxon>Absidia</taxon>
    </lineage>
</organism>
<dbReference type="PANTHER" id="PTHR43162:SF1">
    <property type="entry name" value="PRESTALK A DIFFERENTIATION PROTEIN A"/>
    <property type="match status" value="1"/>
</dbReference>
<dbReference type="Pfam" id="PF05368">
    <property type="entry name" value="NmrA"/>
    <property type="match status" value="1"/>
</dbReference>
<dbReference type="SUPFAM" id="SSF51735">
    <property type="entry name" value="NAD(P)-binding Rossmann-fold domains"/>
    <property type="match status" value="1"/>
</dbReference>
<gene>
    <name evidence="2" type="primary">ABSGL_11243.1 scaffold 12295</name>
</gene>
<evidence type="ECO:0000259" key="1">
    <source>
        <dbReference type="Pfam" id="PF05368"/>
    </source>
</evidence>
<reference evidence="2" key="1">
    <citation type="submission" date="2016-04" db="EMBL/GenBank/DDBJ databases">
        <authorList>
            <person name="Evans L.H."/>
            <person name="Alamgir A."/>
            <person name="Owens N."/>
            <person name="Weber N.D."/>
            <person name="Virtaneva K."/>
            <person name="Barbian K."/>
            <person name="Babar A."/>
            <person name="Rosenke K."/>
        </authorList>
    </citation>
    <scope>NUCLEOTIDE SEQUENCE [LARGE SCALE GENOMIC DNA]</scope>
    <source>
        <strain evidence="2">CBS 101.48</strain>
    </source>
</reference>
<dbReference type="InParanoid" id="A0A168QR61"/>
<accession>A0A168QR61</accession>
<sequence>MTEHIFIVGATGNVGSNIVRQLLEKKSRVTIYVRNPAKATDLFPGQESLLSIVQGDYSDLTPFNNAITKGFTRLLLLVQVDRLDMSMAELKSRMATAAYNSGVKQVVDISSYCAGERWRNSCSSADHWASEKALLEIPNRGRLVCLRPGRFMSNIVNFDKYSINQQSVYPGSSDPSETIAWVSPRDISTVAARILTESIEKHQDSVYEMIGQAMTASQTGEVISKVLGRNVPYVQVEPLERYRLLTEVAHLPHSVAYFLVNLNENDVHTSRGLHILLGRKPETLEEYLTAHKHQFD</sequence>
<evidence type="ECO:0000313" key="3">
    <source>
        <dbReference type="Proteomes" id="UP000078561"/>
    </source>
</evidence>
<dbReference type="InterPro" id="IPR008030">
    <property type="entry name" value="NmrA-like"/>
</dbReference>
<dbReference type="Proteomes" id="UP000078561">
    <property type="component" value="Unassembled WGS sequence"/>
</dbReference>
<dbReference type="EMBL" id="LT554468">
    <property type="protein sequence ID" value="SAM05368.1"/>
    <property type="molecule type" value="Genomic_DNA"/>
</dbReference>
<keyword evidence="3" id="KW-1185">Reference proteome</keyword>
<feature type="domain" description="NmrA-like" evidence="1">
    <location>
        <begin position="1"/>
        <end position="288"/>
    </location>
</feature>
<dbReference type="STRING" id="4829.A0A168QR61"/>
<dbReference type="PANTHER" id="PTHR43162">
    <property type="match status" value="1"/>
</dbReference>
<dbReference type="Gene3D" id="3.90.25.10">
    <property type="entry name" value="UDP-galactose 4-epimerase, domain 1"/>
    <property type="match status" value="1"/>
</dbReference>